<feature type="compositionally biased region" description="Basic and acidic residues" evidence="1">
    <location>
        <begin position="53"/>
        <end position="62"/>
    </location>
</feature>
<organism evidence="2 3">
    <name type="scientific">Xyrichtys novacula</name>
    <name type="common">Pearly razorfish</name>
    <name type="synonym">Hemipteronotus novacula</name>
    <dbReference type="NCBI Taxonomy" id="13765"/>
    <lineage>
        <taxon>Eukaryota</taxon>
        <taxon>Metazoa</taxon>
        <taxon>Chordata</taxon>
        <taxon>Craniata</taxon>
        <taxon>Vertebrata</taxon>
        <taxon>Euteleostomi</taxon>
        <taxon>Actinopterygii</taxon>
        <taxon>Neopterygii</taxon>
        <taxon>Teleostei</taxon>
        <taxon>Neoteleostei</taxon>
        <taxon>Acanthomorphata</taxon>
        <taxon>Eupercaria</taxon>
        <taxon>Labriformes</taxon>
        <taxon>Labridae</taxon>
        <taxon>Xyrichtys</taxon>
    </lineage>
</organism>
<feature type="compositionally biased region" description="Polar residues" evidence="1">
    <location>
        <begin position="94"/>
        <end position="106"/>
    </location>
</feature>
<protein>
    <submittedName>
        <fullName evidence="2">Uncharacterized protein</fullName>
    </submittedName>
</protein>
<reference evidence="2" key="1">
    <citation type="submission" date="2023-08" db="EMBL/GenBank/DDBJ databases">
        <authorList>
            <person name="Alioto T."/>
            <person name="Alioto T."/>
            <person name="Gomez Garrido J."/>
        </authorList>
    </citation>
    <scope>NUCLEOTIDE SEQUENCE</scope>
</reference>
<accession>A0AAV1FPD8</accession>
<gene>
    <name evidence="2" type="ORF">XNOV1_A034026</name>
</gene>
<dbReference type="AlphaFoldDB" id="A0AAV1FPD8"/>
<dbReference type="EMBL" id="OY660871">
    <property type="protein sequence ID" value="CAJ1063033.1"/>
    <property type="molecule type" value="Genomic_DNA"/>
</dbReference>
<evidence type="ECO:0000313" key="2">
    <source>
        <dbReference type="EMBL" id="CAJ1063033.1"/>
    </source>
</evidence>
<feature type="region of interest" description="Disordered" evidence="1">
    <location>
        <begin position="52"/>
        <end position="112"/>
    </location>
</feature>
<evidence type="ECO:0000313" key="3">
    <source>
        <dbReference type="Proteomes" id="UP001178508"/>
    </source>
</evidence>
<dbReference type="Proteomes" id="UP001178508">
    <property type="component" value="Chromosome 8"/>
</dbReference>
<feature type="compositionally biased region" description="Polar residues" evidence="1">
    <location>
        <begin position="63"/>
        <end position="81"/>
    </location>
</feature>
<feature type="region of interest" description="Disordered" evidence="1">
    <location>
        <begin position="1"/>
        <end position="22"/>
    </location>
</feature>
<evidence type="ECO:0000256" key="1">
    <source>
        <dbReference type="SAM" id="MobiDB-lite"/>
    </source>
</evidence>
<name>A0AAV1FPD8_XYRNO</name>
<keyword evidence="3" id="KW-1185">Reference proteome</keyword>
<proteinExistence type="predicted"/>
<sequence length="112" mass="11873">MAASKSEEITVIPAPKTEEVRQSAGRCCRGRASANQNCRAALCRIQRFLGGTEARDGGEVTSDKTGSTSVRSDSLRATVQQPGRDGMEGRGANSKDNTNKVSPTQRKCTEAA</sequence>